<dbReference type="Gene3D" id="3.40.50.300">
    <property type="entry name" value="P-loop containing nucleotide triphosphate hydrolases"/>
    <property type="match status" value="1"/>
</dbReference>
<dbReference type="Pfam" id="PF21109">
    <property type="entry name" value="Stonustoxin_helical"/>
    <property type="match status" value="1"/>
</dbReference>
<dbReference type="PANTHER" id="PTHR31594">
    <property type="entry name" value="AIG1-TYPE G DOMAIN-CONTAINING PROTEIN"/>
    <property type="match status" value="1"/>
</dbReference>
<dbReference type="CDD" id="cd00882">
    <property type="entry name" value="Ras_like_GTPase"/>
    <property type="match status" value="1"/>
</dbReference>
<sequence length="1408" mass="156266">MLSVGIFAEIERFRMRQLVLSRKTALQDTIDKLQAHGYGSLTGSKSHVDPWLNIYAIRNGLECWLTVLAGMIAHIDELGQACDQVNDETNFYDTGRRIKDRLTEIHAEYLDLIRDCTMIIDGMTLATNLALARDNMGEMGYDEVIKRPALGQDVQLGMLYDARTMQFFAGVSLWDDDVVNKVQEKKEDKLQNTDYSLSYSLQEARNNSSLDVEGSLSLDLKLFSATGSAKYLNNNKSTTYEARADVACTLVRHTRRIPQETLARITYQKHLDDTRYTHFVAEVVEGASAALSFSRSCSSSEEVKKVTGEMKVNIVKFRTAAEVKVDYSDEEKRFFDSVKISYSGAIAESVINFDDALRVAREMPIKLGKQLNTLSYTLLPLSVLDSKVNRLIRSLDAGLVAKTAKALEGGVDATLKLNELTEQEVFKNEFPRIRAQILNFRRAFSDAETEFTKTARRLLPELRDGNTNENEKVTELQSAVALFQYRTDTAKKHIAAKKKECSVLRTTVADLLAHGFENHLFGYTSRSMVDGTGPRLLLSFGGSAIGKPKHPLQTHLEKGSPTRGDNEGKGVEDDDDDDEDDEWFDNPNTTSAVKLGCAQLLQQRSLAIPNVPVIFGIASINKAYRPDKDKRSSTSIGDIILDDKGKLGIVTGDLAKAPRVPKLKVHKQTITVTWLQERTSSEQTFIPTTGFIVKYRRQPNSEKDGAFPRVTADEPFTEVLYDASKTSCVIDSLSDDCDYAVAISVQTNVGASDWSPTVVGRTAKLPSVASEMLEFFDRNKDRLSQVSPGPKVKPGDVPKVKPWDMHNPEAGKKKSLFLGTAEVARRPITDGRFKGDIALRIVDVATEFRPDIKAGEVGDNDNTIVAVFTGASGHGKSTEINAFISYLLGGDLEDLARILVIDDRGAKQHGSVTQIVTCFRIRPLAPVFNGKTLIIVDTPGFGDSRGIERDAFVTAAMSEFFKTVNHVNAVIFTVRANEARTTFLSPVSTYVFSLFAKDVRGCLRTAYTFSDAGAPLARGALETLGWPVENGEISVNNSVFDLELGGSQDDAVVRDSWINSVRGQFKVLHMLQHAVSVSTRGSSEVTRNRMRLERRCEIAEKNILHTANEAQTVRSVGKAPGQKVKVENDVSVERAVEDGKATTLCLDCNFTCHKVCAYGDDKDKIMCQSMSDGYCMVCKKKCKWDRHRNARYIIVTEKQEQWVVPEDLIKTWNKANNSLEGALLGAMDTYLELQESLRAEIIKLAELSEELTKTALLHDPSSLINYLETLYKAAKVRGASTEHLAQLATAINTLILVRELKGKGRKVTRDSNILLDVIGTVRREMERRMKLSALERAAEEEKPCNLYNSLRENLPAEVKKKAPAALRSENFLSRGDRYPENLKAVIGLIQLVLKDGGVIAALAARKEK</sequence>
<dbReference type="SUPFAM" id="SSF52540">
    <property type="entry name" value="P-loop containing nucleoside triphosphate hydrolases"/>
    <property type="match status" value="1"/>
</dbReference>
<feature type="coiled-coil region" evidence="1">
    <location>
        <begin position="1082"/>
        <end position="1109"/>
    </location>
</feature>
<dbReference type="InterPro" id="IPR013783">
    <property type="entry name" value="Ig-like_fold"/>
</dbReference>
<feature type="region of interest" description="Disordered" evidence="2">
    <location>
        <begin position="548"/>
        <end position="586"/>
    </location>
</feature>
<feature type="domain" description="Fibronectin type-III" evidence="3">
    <location>
        <begin position="657"/>
        <end position="765"/>
    </location>
</feature>
<evidence type="ECO:0000256" key="1">
    <source>
        <dbReference type="SAM" id="Coils"/>
    </source>
</evidence>
<comment type="caution">
    <text evidence="4">The sequence shown here is derived from an EMBL/GenBank/DDBJ whole genome shotgun (WGS) entry which is preliminary data.</text>
</comment>
<feature type="compositionally biased region" description="Basic and acidic residues" evidence="2">
    <location>
        <begin position="793"/>
        <end position="805"/>
    </location>
</feature>
<dbReference type="InterPro" id="IPR003961">
    <property type="entry name" value="FN3_dom"/>
</dbReference>
<organism evidence="4 5">
    <name type="scientific">Daldinia eschscholtzii</name>
    <dbReference type="NCBI Taxonomy" id="292717"/>
    <lineage>
        <taxon>Eukaryota</taxon>
        <taxon>Fungi</taxon>
        <taxon>Dikarya</taxon>
        <taxon>Ascomycota</taxon>
        <taxon>Pezizomycotina</taxon>
        <taxon>Sordariomycetes</taxon>
        <taxon>Xylariomycetidae</taxon>
        <taxon>Xylariales</taxon>
        <taxon>Hypoxylaceae</taxon>
        <taxon>Daldinia</taxon>
    </lineage>
</organism>
<dbReference type="PANTHER" id="PTHR31594:SF14">
    <property type="entry name" value="FIBRONECTIN TYPE-III DOMAIN-CONTAINING PROTEIN"/>
    <property type="match status" value="1"/>
</dbReference>
<dbReference type="InterPro" id="IPR052090">
    <property type="entry name" value="Cytolytic_pore-forming_toxin"/>
</dbReference>
<name>A0AAX6M6V8_9PEZI</name>
<dbReference type="InterPro" id="IPR027417">
    <property type="entry name" value="P-loop_NTPase"/>
</dbReference>
<gene>
    <name evidence="4" type="ORF">Daesc_010125</name>
</gene>
<reference evidence="4 5" key="1">
    <citation type="journal article" date="2024" name="Front Chem Biol">
        <title>Unveiling the potential of Daldinia eschscholtzii MFLUCC 19-0629 through bioactivity and bioinformatics studies for enhanced sustainable agriculture production.</title>
        <authorList>
            <person name="Brooks S."/>
            <person name="Weaver J.A."/>
            <person name="Klomchit A."/>
            <person name="Alharthi S.A."/>
            <person name="Onlamun T."/>
            <person name="Nurani R."/>
            <person name="Vong T.K."/>
            <person name="Alberti F."/>
            <person name="Greco C."/>
        </authorList>
    </citation>
    <scope>NUCLEOTIDE SEQUENCE [LARGE SCALE GENOMIC DNA]</scope>
    <source>
        <strain evidence="4">MFLUCC 19-0629</strain>
    </source>
</reference>
<keyword evidence="5" id="KW-1185">Reference proteome</keyword>
<dbReference type="Proteomes" id="UP001369815">
    <property type="component" value="Unassembled WGS sequence"/>
</dbReference>
<dbReference type="Gene3D" id="2.60.40.10">
    <property type="entry name" value="Immunoglobulins"/>
    <property type="match status" value="1"/>
</dbReference>
<evidence type="ECO:0000313" key="5">
    <source>
        <dbReference type="Proteomes" id="UP001369815"/>
    </source>
</evidence>
<dbReference type="PROSITE" id="PS50853">
    <property type="entry name" value="FN3"/>
    <property type="match status" value="1"/>
</dbReference>
<evidence type="ECO:0000256" key="2">
    <source>
        <dbReference type="SAM" id="MobiDB-lite"/>
    </source>
</evidence>
<feature type="region of interest" description="Disordered" evidence="2">
    <location>
        <begin position="784"/>
        <end position="805"/>
    </location>
</feature>
<feature type="compositionally biased region" description="Acidic residues" evidence="2">
    <location>
        <begin position="572"/>
        <end position="584"/>
    </location>
</feature>
<accession>A0AAX6M6V8</accession>
<protein>
    <recommendedName>
        <fullName evidence="3">Fibronectin type-III domain-containing protein</fullName>
    </recommendedName>
</protein>
<dbReference type="EMBL" id="JBANMG010000010">
    <property type="protein sequence ID" value="KAK6948359.1"/>
    <property type="molecule type" value="Genomic_DNA"/>
</dbReference>
<keyword evidence="1" id="KW-0175">Coiled coil</keyword>
<dbReference type="CDD" id="cd00063">
    <property type="entry name" value="FN3"/>
    <property type="match status" value="1"/>
</dbReference>
<dbReference type="InterPro" id="IPR036116">
    <property type="entry name" value="FN3_sf"/>
</dbReference>
<dbReference type="InterPro" id="IPR048997">
    <property type="entry name" value="Stonustoxin-like_helical"/>
</dbReference>
<evidence type="ECO:0000259" key="3">
    <source>
        <dbReference type="PROSITE" id="PS50853"/>
    </source>
</evidence>
<dbReference type="SUPFAM" id="SSF49265">
    <property type="entry name" value="Fibronectin type III"/>
    <property type="match status" value="1"/>
</dbReference>
<evidence type="ECO:0000313" key="4">
    <source>
        <dbReference type="EMBL" id="KAK6948359.1"/>
    </source>
</evidence>
<proteinExistence type="predicted"/>
<feature type="compositionally biased region" description="Basic and acidic residues" evidence="2">
    <location>
        <begin position="555"/>
        <end position="571"/>
    </location>
</feature>